<dbReference type="Gene3D" id="3.40.50.150">
    <property type="entry name" value="Vaccinia Virus protein VP39"/>
    <property type="match status" value="1"/>
</dbReference>
<reference evidence="1 2" key="1">
    <citation type="submission" date="2020-08" db="EMBL/GenBank/DDBJ databases">
        <title>Genomic Encyclopedia of Type Strains, Phase IV (KMG-IV): sequencing the most valuable type-strain genomes for metagenomic binning, comparative biology and taxonomic classification.</title>
        <authorList>
            <person name="Goeker M."/>
        </authorList>
    </citation>
    <scope>NUCLEOTIDE SEQUENCE [LARGE SCALE GENOMIC DNA]</scope>
    <source>
        <strain evidence="1 2">DSM 102850</strain>
    </source>
</reference>
<comment type="caution">
    <text evidence="1">The sequence shown here is derived from an EMBL/GenBank/DDBJ whole genome shotgun (WGS) entry which is preliminary data.</text>
</comment>
<protein>
    <recommendedName>
        <fullName evidence="3">Methyltransferase type 11</fullName>
    </recommendedName>
</protein>
<dbReference type="EMBL" id="JACHOB010000001">
    <property type="protein sequence ID" value="MBB4658405.1"/>
    <property type="molecule type" value="Genomic_DNA"/>
</dbReference>
<dbReference type="InterPro" id="IPR029063">
    <property type="entry name" value="SAM-dependent_MTases_sf"/>
</dbReference>
<gene>
    <name evidence="1" type="ORF">GGQ59_000905</name>
</gene>
<organism evidence="1 2">
    <name type="scientific">Parvularcula dongshanensis</name>
    <dbReference type="NCBI Taxonomy" id="1173995"/>
    <lineage>
        <taxon>Bacteria</taxon>
        <taxon>Pseudomonadati</taxon>
        <taxon>Pseudomonadota</taxon>
        <taxon>Alphaproteobacteria</taxon>
        <taxon>Parvularculales</taxon>
        <taxon>Parvularculaceae</taxon>
        <taxon>Parvularcula</taxon>
    </lineage>
</organism>
<evidence type="ECO:0000313" key="1">
    <source>
        <dbReference type="EMBL" id="MBB4658405.1"/>
    </source>
</evidence>
<accession>A0A840I242</accession>
<keyword evidence="2" id="KW-1185">Reference proteome</keyword>
<dbReference type="Proteomes" id="UP000563524">
    <property type="component" value="Unassembled WGS sequence"/>
</dbReference>
<evidence type="ECO:0000313" key="2">
    <source>
        <dbReference type="Proteomes" id="UP000563524"/>
    </source>
</evidence>
<dbReference type="AlphaFoldDB" id="A0A840I242"/>
<evidence type="ECO:0008006" key="3">
    <source>
        <dbReference type="Google" id="ProtNLM"/>
    </source>
</evidence>
<dbReference type="SUPFAM" id="SSF53335">
    <property type="entry name" value="S-adenosyl-L-methionine-dependent methyltransferases"/>
    <property type="match status" value="1"/>
</dbReference>
<name>A0A840I242_9PROT</name>
<proteinExistence type="predicted"/>
<sequence length="361" mass="38763">MTLRADTPHSLTDGEARWPVVDGIPYLRAGSEALAAEAVAALDEDAADEATALLLAENDPWWDEAPPPHDVLLSAVREKDRLSLREVMDRLGWGRVGTYFAHRWSDPTFLAGLTLLEAHWRAPESAFELACGIGHYLRALSRAGVSSVSGADVVFGKLWVCRHWVCPEADLLCFDADAAWPATPAADLMLCADAFYFLREKAAIAERLREGAGALYAVPHVHNAGAENHSAGAAARLDELRALFPGAAIYDDAGLTEAGAAGKPVRAEMGDAPDAFSLIGGPALGASALPCPLLRPEDGTPLRRNPLLTDQGVAWPSPRYEEEYGPLATYGRPGVPNTAAMTEGVAPFVRTRELLDLPERW</sequence>